<dbReference type="STRING" id="298654.FraEuI1c_3570"/>
<dbReference type="NCBIfam" id="NF001159">
    <property type="entry name" value="PRK00150.1-3"/>
    <property type="match status" value="1"/>
</dbReference>
<dbReference type="GO" id="GO:0042586">
    <property type="term" value="F:peptide deformylase activity"/>
    <property type="evidence" value="ECO:0007669"/>
    <property type="project" value="UniProtKB-UniRule"/>
</dbReference>
<comment type="cofactor">
    <cofactor evidence="6">
        <name>Fe(2+)</name>
        <dbReference type="ChEBI" id="CHEBI:29033"/>
    </cofactor>
    <text evidence="6">Binds 1 Fe(2+) ion.</text>
</comment>
<dbReference type="InterPro" id="IPR023635">
    <property type="entry name" value="Peptide_deformylase"/>
</dbReference>
<evidence type="ECO:0000256" key="6">
    <source>
        <dbReference type="HAMAP-Rule" id="MF_00163"/>
    </source>
</evidence>
<dbReference type="PRINTS" id="PR01576">
    <property type="entry name" value="PDEFORMYLASE"/>
</dbReference>
<comment type="similarity">
    <text evidence="1 6">Belongs to the polypeptide deformylase family.</text>
</comment>
<evidence type="ECO:0000256" key="3">
    <source>
        <dbReference type="ARBA" id="ARBA00022801"/>
    </source>
</evidence>
<evidence type="ECO:0000313" key="9">
    <source>
        <dbReference type="Proteomes" id="UP000002484"/>
    </source>
</evidence>
<dbReference type="GO" id="GO:0006412">
    <property type="term" value="P:translation"/>
    <property type="evidence" value="ECO:0007669"/>
    <property type="project" value="UniProtKB-UniRule"/>
</dbReference>
<keyword evidence="9" id="KW-1185">Reference proteome</keyword>
<accession>E3J0E8</accession>
<comment type="catalytic activity">
    <reaction evidence="6">
        <text>N-terminal N-formyl-L-methionyl-[peptide] + H2O = N-terminal L-methionyl-[peptide] + formate</text>
        <dbReference type="Rhea" id="RHEA:24420"/>
        <dbReference type="Rhea" id="RHEA-COMP:10639"/>
        <dbReference type="Rhea" id="RHEA-COMP:10640"/>
        <dbReference type="ChEBI" id="CHEBI:15377"/>
        <dbReference type="ChEBI" id="CHEBI:15740"/>
        <dbReference type="ChEBI" id="CHEBI:49298"/>
        <dbReference type="ChEBI" id="CHEBI:64731"/>
        <dbReference type="EC" id="3.5.1.88"/>
    </reaction>
</comment>
<dbReference type="InterPro" id="IPR036821">
    <property type="entry name" value="Peptide_deformylase_sf"/>
</dbReference>
<dbReference type="PIRSF" id="PIRSF004749">
    <property type="entry name" value="Pep_def"/>
    <property type="match status" value="1"/>
</dbReference>
<evidence type="ECO:0000256" key="5">
    <source>
        <dbReference type="ARBA" id="ARBA00023004"/>
    </source>
</evidence>
<keyword evidence="5 6" id="KW-0408">Iron</keyword>
<evidence type="ECO:0000313" key="8">
    <source>
        <dbReference type="EMBL" id="ADP81577.1"/>
    </source>
</evidence>
<dbReference type="RefSeq" id="WP_013424695.1">
    <property type="nucleotide sequence ID" value="NC_014666.1"/>
</dbReference>
<reference evidence="8 9" key="1">
    <citation type="submission" date="2010-10" db="EMBL/GenBank/DDBJ databases">
        <title>Complete sequence of Frankia sp. EuI1c.</title>
        <authorList>
            <consortium name="US DOE Joint Genome Institute"/>
            <person name="Lucas S."/>
            <person name="Copeland A."/>
            <person name="Lapidus A."/>
            <person name="Cheng J.-F."/>
            <person name="Bruce D."/>
            <person name="Goodwin L."/>
            <person name="Pitluck S."/>
            <person name="Chertkov O."/>
            <person name="Detter J.C."/>
            <person name="Han C."/>
            <person name="Tapia R."/>
            <person name="Land M."/>
            <person name="Hauser L."/>
            <person name="Jeffries C."/>
            <person name="Kyrpides N."/>
            <person name="Ivanova N."/>
            <person name="Mikhailova N."/>
            <person name="Beauchemin N."/>
            <person name="Sen A."/>
            <person name="Sur S.A."/>
            <person name="Gtari M."/>
            <person name="Wall L."/>
            <person name="Tisa L."/>
            <person name="Woyke T."/>
        </authorList>
    </citation>
    <scope>NUCLEOTIDE SEQUENCE [LARGE SCALE GENOMIC DNA]</scope>
    <source>
        <strain evidence="9">DSM 45817 / CECT 9037 / EuI1c</strain>
    </source>
</reference>
<evidence type="ECO:0000256" key="2">
    <source>
        <dbReference type="ARBA" id="ARBA00022723"/>
    </source>
</evidence>
<dbReference type="InParanoid" id="E3J0E8"/>
<name>E3J0E8_PSEI1</name>
<dbReference type="PANTHER" id="PTHR10458">
    <property type="entry name" value="PEPTIDE DEFORMYLASE"/>
    <property type="match status" value="1"/>
</dbReference>
<dbReference type="OrthoDB" id="9804313at2"/>
<keyword evidence="4 6" id="KW-0648">Protein biosynthesis</keyword>
<sequence>MTVLPIRVLGDPVLRTPAGPVTVFDDRLRRLVDDMIETMYAAPGVGLAAPQVGVGLRLFVFDTDWQPNRPDRHEDDAVPEAAGRARGRAPRVVANPVLELGPGEQNDQEGCLSIPGLHYATARAAAATVRGVDAAGDPVEYAGTGLLARCLQHEADHLAGTLYVDRLTGLTRRSAQRALRDAAFATPDPAGDAPGGFLGALRRLR</sequence>
<dbReference type="SUPFAM" id="SSF56420">
    <property type="entry name" value="Peptide deformylase"/>
    <property type="match status" value="1"/>
</dbReference>
<dbReference type="GO" id="GO:0046872">
    <property type="term" value="F:metal ion binding"/>
    <property type="evidence" value="ECO:0007669"/>
    <property type="project" value="UniProtKB-KW"/>
</dbReference>
<comment type="function">
    <text evidence="6">Removes the formyl group from the N-terminal Met of newly synthesized proteins. Requires at least a dipeptide for an efficient rate of reaction. N-terminal L-methionine is a prerequisite for activity but the enzyme has broad specificity at other positions.</text>
</comment>
<proteinExistence type="inferred from homology"/>
<evidence type="ECO:0000256" key="4">
    <source>
        <dbReference type="ARBA" id="ARBA00022917"/>
    </source>
</evidence>
<evidence type="ECO:0000256" key="7">
    <source>
        <dbReference type="SAM" id="MobiDB-lite"/>
    </source>
</evidence>
<dbReference type="AlphaFoldDB" id="E3J0E8"/>
<dbReference type="Proteomes" id="UP000002484">
    <property type="component" value="Chromosome"/>
</dbReference>
<feature type="binding site" evidence="6">
    <location>
        <position position="111"/>
    </location>
    <ligand>
        <name>Fe cation</name>
        <dbReference type="ChEBI" id="CHEBI:24875"/>
    </ligand>
</feature>
<feature type="binding site" evidence="6">
    <location>
        <position position="153"/>
    </location>
    <ligand>
        <name>Fe cation</name>
        <dbReference type="ChEBI" id="CHEBI:24875"/>
    </ligand>
</feature>
<keyword evidence="2 6" id="KW-0479">Metal-binding</keyword>
<dbReference type="Pfam" id="PF01327">
    <property type="entry name" value="Pep_deformylase"/>
    <property type="match status" value="1"/>
</dbReference>
<keyword evidence="3 6" id="KW-0378">Hydrolase</keyword>
<dbReference type="CDD" id="cd00487">
    <property type="entry name" value="Pep_deformylase"/>
    <property type="match status" value="1"/>
</dbReference>
<evidence type="ECO:0000256" key="1">
    <source>
        <dbReference type="ARBA" id="ARBA00010759"/>
    </source>
</evidence>
<dbReference type="HAMAP" id="MF_00163">
    <property type="entry name" value="Pep_deformylase"/>
    <property type="match status" value="1"/>
</dbReference>
<dbReference type="EMBL" id="CP002299">
    <property type="protein sequence ID" value="ADP81577.1"/>
    <property type="molecule type" value="Genomic_DNA"/>
</dbReference>
<dbReference type="PANTHER" id="PTHR10458:SF2">
    <property type="entry name" value="PEPTIDE DEFORMYLASE, MITOCHONDRIAL"/>
    <property type="match status" value="1"/>
</dbReference>
<dbReference type="KEGG" id="fri:FraEuI1c_3570"/>
<protein>
    <recommendedName>
        <fullName evidence="6">Peptide deformylase</fullName>
        <shortName evidence="6">PDF</shortName>
        <ecNumber evidence="6">3.5.1.88</ecNumber>
    </recommendedName>
    <alternativeName>
        <fullName evidence="6">Polypeptide deformylase</fullName>
    </alternativeName>
</protein>
<dbReference type="HOGENOM" id="CLU_061901_1_2_11"/>
<gene>
    <name evidence="6" type="primary">def</name>
    <name evidence="8" type="ordered locus">FraEuI1c_3570</name>
</gene>
<dbReference type="eggNOG" id="COG0242">
    <property type="taxonomic scope" value="Bacteria"/>
</dbReference>
<feature type="compositionally biased region" description="Low complexity" evidence="7">
    <location>
        <begin position="79"/>
        <end position="88"/>
    </location>
</feature>
<dbReference type="FunCoup" id="E3J0E8">
    <property type="interactions" value="185"/>
</dbReference>
<feature type="active site" evidence="6">
    <location>
        <position position="154"/>
    </location>
</feature>
<organism evidence="8 9">
    <name type="scientific">Pseudofrankia inefficax (strain DSM 45817 / CECT 9037 / DDB 130130 / EuI1c)</name>
    <name type="common">Frankia inefficax</name>
    <dbReference type="NCBI Taxonomy" id="298654"/>
    <lineage>
        <taxon>Bacteria</taxon>
        <taxon>Bacillati</taxon>
        <taxon>Actinomycetota</taxon>
        <taxon>Actinomycetes</taxon>
        <taxon>Frankiales</taxon>
        <taxon>Frankiaceae</taxon>
        <taxon>Pseudofrankia</taxon>
    </lineage>
</organism>
<feature type="binding site" evidence="6">
    <location>
        <position position="157"/>
    </location>
    <ligand>
        <name>Fe cation</name>
        <dbReference type="ChEBI" id="CHEBI:24875"/>
    </ligand>
</feature>
<dbReference type="EC" id="3.5.1.88" evidence="6"/>
<feature type="region of interest" description="Disordered" evidence="7">
    <location>
        <begin position="67"/>
        <end position="88"/>
    </location>
</feature>
<dbReference type="Gene3D" id="3.90.45.10">
    <property type="entry name" value="Peptide deformylase"/>
    <property type="match status" value="1"/>
</dbReference>